<name>A0A854NEK7_CORDP</name>
<protein>
    <submittedName>
        <fullName evidence="1">Uncharacterized protein</fullName>
    </submittedName>
</protein>
<gene>
    <name evidence="1" type="ORF">AY602_05985</name>
</gene>
<evidence type="ECO:0000313" key="2">
    <source>
        <dbReference type="Proteomes" id="UP000197692"/>
    </source>
</evidence>
<proteinExistence type="predicted"/>
<evidence type="ECO:0000313" key="1">
    <source>
        <dbReference type="EMBL" id="OWM34246.1"/>
    </source>
</evidence>
<dbReference type="AlphaFoldDB" id="A0A854NEK7"/>
<organism evidence="1 2">
    <name type="scientific">Corynebacterium diphtheriae bv. mitis</name>
    <dbReference type="NCBI Taxonomy" id="1806053"/>
    <lineage>
        <taxon>Bacteria</taxon>
        <taxon>Bacillati</taxon>
        <taxon>Actinomycetota</taxon>
        <taxon>Actinomycetes</taxon>
        <taxon>Mycobacteriales</taxon>
        <taxon>Corynebacteriaceae</taxon>
        <taxon>Corynebacterium</taxon>
    </lineage>
</organism>
<comment type="caution">
    <text evidence="1">The sequence shown here is derived from an EMBL/GenBank/DDBJ whole genome shotgun (WGS) entry which is preliminary data.</text>
</comment>
<dbReference type="EMBL" id="LSZF01000026">
    <property type="protein sequence ID" value="OWM34246.1"/>
    <property type="molecule type" value="Genomic_DNA"/>
</dbReference>
<sequence length="164" mass="18144">MSALSTNNHAQGATTTIMLTPIPGMSYLKSFRKESTIPSEPPRRLPTKIKRDAFTLSATALNAAFGRRHASTLADALYSEQIRRLVSARRRGKAPVASTPLIVESLHFHQRNQLIDAVGASTFQGRHIGFLAQFEPRDPTSTHPQVIRMRSLRLIEPPPNKPSP</sequence>
<accession>A0A854NEK7</accession>
<dbReference type="Proteomes" id="UP000197692">
    <property type="component" value="Unassembled WGS sequence"/>
</dbReference>
<reference evidence="2" key="1">
    <citation type="submission" date="2016-02" db="EMBL/GenBank/DDBJ databases">
        <title>Genomic analyses of a collection of pathogenic Corynebacterium diphtheriae.</title>
        <authorList>
            <person name="Sangal V."/>
            <person name="Titov L."/>
        </authorList>
    </citation>
    <scope>NUCLEOTIDE SEQUENCE [LARGE SCALE GENOMIC DNA]</scope>
    <source>
        <strain evidence="2">1438</strain>
    </source>
</reference>